<comment type="pathway">
    <text evidence="2">Glycan metabolism; N-glycan metabolism.</text>
</comment>
<evidence type="ECO:0000313" key="15">
    <source>
        <dbReference type="EMBL" id="KAJ1911391.1"/>
    </source>
</evidence>
<dbReference type="EMBL" id="JANBPU010000454">
    <property type="protein sequence ID" value="KAJ1911391.1"/>
    <property type="molecule type" value="Genomic_DNA"/>
</dbReference>
<dbReference type="InterPro" id="IPR011013">
    <property type="entry name" value="Gal_mutarotase_sf_dom"/>
</dbReference>
<keyword evidence="7" id="KW-0325">Glycoprotein</keyword>
<evidence type="ECO:0000256" key="9">
    <source>
        <dbReference type="ARBA" id="ARBA00042895"/>
    </source>
</evidence>
<dbReference type="CDD" id="cd14752">
    <property type="entry name" value="GH31_N"/>
    <property type="match status" value="1"/>
</dbReference>
<accession>A0A9W7ZKL9</accession>
<gene>
    <name evidence="15" type="primary">ROT2_1</name>
    <name evidence="15" type="ORF">H4219_005957</name>
</gene>
<evidence type="ECO:0000256" key="3">
    <source>
        <dbReference type="ARBA" id="ARBA00007806"/>
    </source>
</evidence>
<dbReference type="Proteomes" id="UP001150538">
    <property type="component" value="Unassembled WGS sequence"/>
</dbReference>
<comment type="caution">
    <text evidence="15">The sequence shown here is derived from an EMBL/GenBank/DDBJ whole genome shotgun (WGS) entry which is preliminary data.</text>
</comment>
<feature type="domain" description="DUF5110" evidence="13">
    <location>
        <begin position="830"/>
        <end position="896"/>
    </location>
</feature>
<comment type="subcellular location">
    <subcellularLocation>
        <location evidence="1">Endoplasmic reticulum</location>
    </subcellularLocation>
</comment>
<dbReference type="SUPFAM" id="SSF51011">
    <property type="entry name" value="Glycosyl hydrolase domain"/>
    <property type="match status" value="1"/>
</dbReference>
<feature type="domain" description="Glycoside hydrolase family 31 TIM barrel" evidence="11">
    <location>
        <begin position="380"/>
        <end position="707"/>
    </location>
</feature>
<dbReference type="CDD" id="cd06603">
    <property type="entry name" value="GH31_GANC_GANAB_alpha"/>
    <property type="match status" value="1"/>
</dbReference>
<dbReference type="AlphaFoldDB" id="A0A9W7ZKL9"/>
<dbReference type="Gene3D" id="2.60.40.1180">
    <property type="entry name" value="Golgi alpha-mannosidase II"/>
    <property type="match status" value="2"/>
</dbReference>
<organism evidence="15 16">
    <name type="scientific">Mycoemilia scoparia</name>
    <dbReference type="NCBI Taxonomy" id="417184"/>
    <lineage>
        <taxon>Eukaryota</taxon>
        <taxon>Fungi</taxon>
        <taxon>Fungi incertae sedis</taxon>
        <taxon>Zoopagomycota</taxon>
        <taxon>Kickxellomycotina</taxon>
        <taxon>Kickxellomycetes</taxon>
        <taxon>Kickxellales</taxon>
        <taxon>Kickxellaceae</taxon>
        <taxon>Mycoemilia</taxon>
    </lineage>
</organism>
<dbReference type="OrthoDB" id="5839090at2759"/>
<sequence length="961" mass="110512">MSRWLDLSVITSLFQKAYINDDDFERKFKVSKESSYYRRNRAYINSISTKDTGTYHGLFGFIRSVFNKYSTRATPIYELVSDSVKSDKDGSVNFEVLNTKDNVLISFRLTFHDGEIFRIRASEKDPLIPRYDEAAGFALVDGKEGPPLLDPSAIKATAETVDGPKVFTYTFGTTDSGKGSQSKKIRITEKPWKIEYLIGDEVVLQLNNNEYFNFEHHREKTEANEADVENGWSESFKNWTDEKPRGPESVGIDIEFPGFEHVYGIPEHSSPLSLKPTRGAEGGYTEPYRLYNVDTFEYNVDSPHGLYGSVPLMLAHNTKHTVGALWMSSAETWVDITKEEKSKVTTHWVSESGIMDIMVMTGPKPSDVFAQYAKATGTTAFPRDFSIAYHQCRWSYMSQKEVEEINSKFDDHSIPYDVIWLDIDYTDGMRYFTWNKMTFPDPEKLHRLLDETKRKVVTIIDPHIKVDEDYFVYQEAKENGYIIKDMKGKNFEGWCWPGSSAYIDFTNEKAREWWQKHYSFDIFKGSFPNTLIWNDMNEMAVFNQSELTLPRNLVHKNGWEQRDVHNLMGMLFHRSTFEGLVKREATPKRPFVLSRSYFAGSQRYGPVWTGDNAANWEHLAVSVPMVLSNSIAGIHFVGADVGGFFKDGDPELFTRWYQLGIWYPFFRGHTHRDSCRKEPWSMGEPHTSIIRDAILLRYRLLPYWYTLFRHSNVSGTPIARPLWVEFPEQPELFAEDKLFMVGSSLLIAPVLEPMQAKDEHAKASASEITIAFPKNAVWYDFFTHKAHKGGETLTRNVELSQIPAYVRGGSIVPTRERQRRSSELMRNDPYTLHIYVDEDGSAKGDLYIDDGETFDFEKGGYIHSSFEFSENKLVSSQNQDPKDVSIDAEVRNKYRESVEHIRIERIIVVGYQKVAAKAFISDSQGADREVDVEEDPITGSLVVRNPSVSVAHDWTIELKQQ</sequence>
<feature type="domain" description="Glycoside hydrolase family 31 N-terminal" evidence="12">
    <location>
        <begin position="107"/>
        <end position="335"/>
    </location>
</feature>
<keyword evidence="4" id="KW-0732">Signal</keyword>
<comment type="similarity">
    <text evidence="3 10">Belongs to the glycosyl hydrolase 31 family.</text>
</comment>
<dbReference type="GO" id="GO:0005783">
    <property type="term" value="C:endoplasmic reticulum"/>
    <property type="evidence" value="ECO:0007669"/>
    <property type="project" value="UniProtKB-SubCell"/>
</dbReference>
<evidence type="ECO:0000259" key="12">
    <source>
        <dbReference type="Pfam" id="PF13802"/>
    </source>
</evidence>
<feature type="domain" description="Glycosyl hydrolase family 31 C-terminal" evidence="14">
    <location>
        <begin position="715"/>
        <end position="812"/>
    </location>
</feature>
<proteinExistence type="inferred from homology"/>
<evidence type="ECO:0000256" key="10">
    <source>
        <dbReference type="RuleBase" id="RU361185"/>
    </source>
</evidence>
<dbReference type="GO" id="GO:0006491">
    <property type="term" value="P:N-glycan processing"/>
    <property type="evidence" value="ECO:0007669"/>
    <property type="project" value="TreeGrafter"/>
</dbReference>
<keyword evidence="16" id="KW-1185">Reference proteome</keyword>
<evidence type="ECO:0000256" key="4">
    <source>
        <dbReference type="ARBA" id="ARBA00022729"/>
    </source>
</evidence>
<dbReference type="SUPFAM" id="SSF51445">
    <property type="entry name" value="(Trans)glycosidases"/>
    <property type="match status" value="1"/>
</dbReference>
<dbReference type="Pfam" id="PF01055">
    <property type="entry name" value="Glyco_hydro_31_2nd"/>
    <property type="match status" value="1"/>
</dbReference>
<evidence type="ECO:0000256" key="7">
    <source>
        <dbReference type="ARBA" id="ARBA00023180"/>
    </source>
</evidence>
<evidence type="ECO:0000259" key="14">
    <source>
        <dbReference type="Pfam" id="PF21365"/>
    </source>
</evidence>
<dbReference type="Gene3D" id="2.60.40.1760">
    <property type="entry name" value="glycosyl hydrolase (family 31)"/>
    <property type="match status" value="1"/>
</dbReference>
<dbReference type="InterPro" id="IPR033403">
    <property type="entry name" value="DUF5110"/>
</dbReference>
<dbReference type="InterPro" id="IPR025887">
    <property type="entry name" value="Glyco_hydro_31_N_dom"/>
</dbReference>
<evidence type="ECO:0000313" key="16">
    <source>
        <dbReference type="Proteomes" id="UP001150538"/>
    </source>
</evidence>
<evidence type="ECO:0000256" key="5">
    <source>
        <dbReference type="ARBA" id="ARBA00022801"/>
    </source>
</evidence>
<keyword evidence="6" id="KW-0256">Endoplasmic reticulum</keyword>
<dbReference type="Gene3D" id="3.20.20.80">
    <property type="entry name" value="Glycosidases"/>
    <property type="match status" value="1"/>
</dbReference>
<dbReference type="InterPro" id="IPR017853">
    <property type="entry name" value="GH"/>
</dbReference>
<dbReference type="Pfam" id="PF13802">
    <property type="entry name" value="Gal_mutarotas_2"/>
    <property type="match status" value="1"/>
</dbReference>
<evidence type="ECO:0000256" key="6">
    <source>
        <dbReference type="ARBA" id="ARBA00022824"/>
    </source>
</evidence>
<name>A0A9W7ZKL9_9FUNG</name>
<dbReference type="Pfam" id="PF17137">
    <property type="entry name" value="DUF5110"/>
    <property type="match status" value="1"/>
</dbReference>
<dbReference type="GO" id="GO:0030246">
    <property type="term" value="F:carbohydrate binding"/>
    <property type="evidence" value="ECO:0007669"/>
    <property type="project" value="InterPro"/>
</dbReference>
<dbReference type="PANTHER" id="PTHR22762">
    <property type="entry name" value="ALPHA-GLUCOSIDASE"/>
    <property type="match status" value="1"/>
</dbReference>
<dbReference type="PANTHER" id="PTHR22762:SF54">
    <property type="entry name" value="BCDNA.GH04962"/>
    <property type="match status" value="1"/>
</dbReference>
<reference evidence="15" key="1">
    <citation type="submission" date="2022-07" db="EMBL/GenBank/DDBJ databases">
        <title>Phylogenomic reconstructions and comparative analyses of Kickxellomycotina fungi.</title>
        <authorList>
            <person name="Reynolds N.K."/>
            <person name="Stajich J.E."/>
            <person name="Barry K."/>
            <person name="Grigoriev I.V."/>
            <person name="Crous P."/>
            <person name="Smith M.E."/>
        </authorList>
    </citation>
    <scope>NUCLEOTIDE SEQUENCE</scope>
    <source>
        <strain evidence="15">NBRC 100468</strain>
    </source>
</reference>
<dbReference type="InterPro" id="IPR048395">
    <property type="entry name" value="Glyco_hydro_31_C"/>
</dbReference>
<protein>
    <recommendedName>
        <fullName evidence="9">Glucosidase II subunit alpha</fullName>
    </recommendedName>
</protein>
<dbReference type="Pfam" id="PF21365">
    <property type="entry name" value="Glyco_hydro_31_3rd"/>
    <property type="match status" value="1"/>
</dbReference>
<evidence type="ECO:0000256" key="2">
    <source>
        <dbReference type="ARBA" id="ARBA00004833"/>
    </source>
</evidence>
<evidence type="ECO:0000256" key="1">
    <source>
        <dbReference type="ARBA" id="ARBA00004240"/>
    </source>
</evidence>
<dbReference type="GO" id="GO:0090599">
    <property type="term" value="F:alpha-glucosidase activity"/>
    <property type="evidence" value="ECO:0007669"/>
    <property type="project" value="TreeGrafter"/>
</dbReference>
<dbReference type="InterPro" id="IPR013780">
    <property type="entry name" value="Glyco_hydro_b"/>
</dbReference>
<evidence type="ECO:0000259" key="13">
    <source>
        <dbReference type="Pfam" id="PF17137"/>
    </source>
</evidence>
<dbReference type="SUPFAM" id="SSF74650">
    <property type="entry name" value="Galactose mutarotase-like"/>
    <property type="match status" value="1"/>
</dbReference>
<evidence type="ECO:0000256" key="8">
    <source>
        <dbReference type="ARBA" id="ARBA00023295"/>
    </source>
</evidence>
<dbReference type="InterPro" id="IPR000322">
    <property type="entry name" value="Glyco_hydro_31_TIM"/>
</dbReference>
<keyword evidence="8 10" id="KW-0326">Glycosidase</keyword>
<dbReference type="GO" id="GO:0005975">
    <property type="term" value="P:carbohydrate metabolic process"/>
    <property type="evidence" value="ECO:0007669"/>
    <property type="project" value="InterPro"/>
</dbReference>
<keyword evidence="5 10" id="KW-0378">Hydrolase</keyword>
<evidence type="ECO:0000259" key="11">
    <source>
        <dbReference type="Pfam" id="PF01055"/>
    </source>
</evidence>